<keyword evidence="3" id="KW-1185">Reference proteome</keyword>
<organism evidence="2 3">
    <name type="scientific">Kingella bonacorsii</name>
    <dbReference type="NCBI Taxonomy" id="2796361"/>
    <lineage>
        <taxon>Bacteria</taxon>
        <taxon>Pseudomonadati</taxon>
        <taxon>Pseudomonadota</taxon>
        <taxon>Betaproteobacteria</taxon>
        <taxon>Neisseriales</taxon>
        <taxon>Neisseriaceae</taxon>
        <taxon>Kingella</taxon>
    </lineage>
</organism>
<reference evidence="2 3" key="1">
    <citation type="journal article" date="2021" name="Pathogens">
        <title>Isolation and Characterization of Kingella bonacorsii sp. nov., A Novel Kingella Species Detected in a Stable Periodontitis Subject.</title>
        <authorList>
            <person name="Antezack A."/>
            <person name="Boxberger M."/>
            <person name="Rolland C."/>
            <person name="Monnet-Corti V."/>
            <person name="La Scola B."/>
        </authorList>
    </citation>
    <scope>NUCLEOTIDE SEQUENCE [LARGE SCALE GENOMIC DNA]</scope>
    <source>
        <strain evidence="2 3">Marseille-Q4569</strain>
    </source>
</reference>
<protein>
    <submittedName>
        <fullName evidence="2">Uncharacterized protein</fullName>
    </submittedName>
</protein>
<keyword evidence="1" id="KW-0812">Transmembrane</keyword>
<keyword evidence="1" id="KW-1133">Transmembrane helix</keyword>
<dbReference type="EMBL" id="JAEHNZ010000002">
    <property type="protein sequence ID" value="MBK0396525.1"/>
    <property type="molecule type" value="Genomic_DNA"/>
</dbReference>
<sequence length="75" mass="8148">MENIIPAIHPHLIITLIALPLFWAWLPCVCAAQKGDFAGHGGLHALVDLPVAQWQAGLLAQRGMTLAVLSKRCLR</sequence>
<feature type="transmembrane region" description="Helical" evidence="1">
    <location>
        <begin position="7"/>
        <end position="26"/>
    </location>
</feature>
<evidence type="ECO:0000256" key="1">
    <source>
        <dbReference type="SAM" id="Phobius"/>
    </source>
</evidence>
<dbReference type="RefSeq" id="WP_200522591.1">
    <property type="nucleotide sequence ID" value="NZ_JAEHNZ010000002.1"/>
</dbReference>
<dbReference type="Proteomes" id="UP000614058">
    <property type="component" value="Unassembled WGS sequence"/>
</dbReference>
<gene>
    <name evidence="2" type="ORF">JDW22_08040</name>
</gene>
<comment type="caution">
    <text evidence="2">The sequence shown here is derived from an EMBL/GenBank/DDBJ whole genome shotgun (WGS) entry which is preliminary data.</text>
</comment>
<name>A0ABS1BTD4_9NEIS</name>
<accession>A0ABS1BTD4</accession>
<evidence type="ECO:0000313" key="2">
    <source>
        <dbReference type="EMBL" id="MBK0396525.1"/>
    </source>
</evidence>
<keyword evidence="1" id="KW-0472">Membrane</keyword>
<proteinExistence type="predicted"/>
<evidence type="ECO:0000313" key="3">
    <source>
        <dbReference type="Proteomes" id="UP000614058"/>
    </source>
</evidence>